<feature type="compositionally biased region" description="Pro residues" evidence="5">
    <location>
        <begin position="306"/>
        <end position="315"/>
    </location>
</feature>
<protein>
    <recommendedName>
        <fullName evidence="2">protein-tyrosine-phosphatase</fullName>
        <ecNumber evidence="2">3.1.3.48</ecNumber>
    </recommendedName>
</protein>
<dbReference type="GO" id="GO:0043409">
    <property type="term" value="P:negative regulation of MAPK cascade"/>
    <property type="evidence" value="ECO:0007669"/>
    <property type="project" value="TreeGrafter"/>
</dbReference>
<dbReference type="PROSITE" id="PS50056">
    <property type="entry name" value="TYR_PHOSPHATASE_2"/>
    <property type="match status" value="1"/>
</dbReference>
<evidence type="ECO:0000313" key="8">
    <source>
        <dbReference type="EMBL" id="WFD18194.1"/>
    </source>
</evidence>
<sequence>MEEMQSLTPAGTLGIEPEALVARLRAQRDAGDAMDLGDGANDAPETAPLSPASLSLPGSPQTKSPPSFLTPPCAPLDLASTSAPPCMDLPKEVALISSAVPPEAALEAVPFRETASVPVLLLDTRPAHIFRGYGRAARPEDTTGHLEGAVNLQVPTLLLRRTQRALSTSPELLDTMDFAAYVHSDPGVRRLRRVSAAQETQEHLALGLTEHALQYLMRVYWFLDVVVLYEDDTSAFAAFTLLRLLAAQRQRAALWANDEAHAHRGGLFYVIGGMRAVRRLPASQPLLRVGDTPADPRDAALGPEPLHLPPTPLMPAPKGRRAPAPPPSLRMGVPRLQAPSMERRHSALDVVQRLPLTASLRVSTGSTTCVPEEIATAREAGAMTFDVSTIIPGRLYVGPDVQKLADVQELERLGVRAVLNTAVESDDTGEPYQTLRAQIAEYRHLPMRDAVEAVDVQANLVEACTFIDKALSAGLPTYVHCRAGKSRSTTCVMAYLIMARSWTLQQAYAYVASQRQRTSPNIGFIAELMQFERATLGTHTATPTS</sequence>
<dbReference type="InterPro" id="IPR000340">
    <property type="entry name" value="Dual-sp_phosphatase_cat-dom"/>
</dbReference>
<dbReference type="InterPro" id="IPR000387">
    <property type="entry name" value="Tyr_Pase_dom"/>
</dbReference>
<dbReference type="EMBL" id="CP119908">
    <property type="protein sequence ID" value="WFD18194.1"/>
    <property type="molecule type" value="Genomic_DNA"/>
</dbReference>
<dbReference type="InterPro" id="IPR029021">
    <property type="entry name" value="Prot-tyrosine_phosphatase-like"/>
</dbReference>
<evidence type="ECO:0000256" key="1">
    <source>
        <dbReference type="ARBA" id="ARBA00008601"/>
    </source>
</evidence>
<evidence type="ECO:0000256" key="4">
    <source>
        <dbReference type="ARBA" id="ARBA00022912"/>
    </source>
</evidence>
<dbReference type="InterPro" id="IPR020422">
    <property type="entry name" value="TYR_PHOSPHATASE_DUAL_dom"/>
</dbReference>
<dbReference type="CDD" id="cd14498">
    <property type="entry name" value="DSP"/>
    <property type="match status" value="1"/>
</dbReference>
<evidence type="ECO:0000256" key="3">
    <source>
        <dbReference type="ARBA" id="ARBA00022801"/>
    </source>
</evidence>
<feature type="region of interest" description="Disordered" evidence="5">
    <location>
        <begin position="31"/>
        <end position="76"/>
    </location>
</feature>
<dbReference type="AlphaFoldDB" id="A0AAF0E4U2"/>
<dbReference type="PROSITE" id="PS50054">
    <property type="entry name" value="TYR_PHOSPHATASE_DUAL"/>
    <property type="match status" value="1"/>
</dbReference>
<dbReference type="SUPFAM" id="SSF52799">
    <property type="entry name" value="(Phosphotyrosine protein) phosphatases II"/>
    <property type="match status" value="1"/>
</dbReference>
<dbReference type="GO" id="GO:0005737">
    <property type="term" value="C:cytoplasm"/>
    <property type="evidence" value="ECO:0007669"/>
    <property type="project" value="TreeGrafter"/>
</dbReference>
<dbReference type="Gene3D" id="3.90.190.10">
    <property type="entry name" value="Protein tyrosine phosphatase superfamily"/>
    <property type="match status" value="1"/>
</dbReference>
<proteinExistence type="inferred from homology"/>
<gene>
    <name evidence="8" type="ORF">MCAP1_000393</name>
</gene>
<dbReference type="PANTHER" id="PTHR10159:SF530">
    <property type="entry name" value="DUAL SPECIFICITY PROTEIN PHOSPHATASE DDB_G0271350-RELATED"/>
    <property type="match status" value="1"/>
</dbReference>
<reference evidence="8" key="1">
    <citation type="submission" date="2023-03" db="EMBL/GenBank/DDBJ databases">
        <title>Mating type loci evolution in Malassezia.</title>
        <authorList>
            <person name="Coelho M.A."/>
        </authorList>
    </citation>
    <scope>NUCLEOTIDE SEQUENCE</scope>
    <source>
        <strain evidence="8">CBS 10434</strain>
    </source>
</reference>
<feature type="compositionally biased region" description="Low complexity" evidence="5">
    <location>
        <begin position="33"/>
        <end position="60"/>
    </location>
</feature>
<dbReference type="Pfam" id="PF00782">
    <property type="entry name" value="DSPc"/>
    <property type="match status" value="1"/>
</dbReference>
<dbReference type="PANTHER" id="PTHR10159">
    <property type="entry name" value="DUAL SPECIFICITY PROTEIN PHOSPHATASE"/>
    <property type="match status" value="1"/>
</dbReference>
<dbReference type="Gene3D" id="3.40.250.10">
    <property type="entry name" value="Rhodanese-like domain"/>
    <property type="match status" value="1"/>
</dbReference>
<dbReference type="GO" id="GO:0004725">
    <property type="term" value="F:protein tyrosine phosphatase activity"/>
    <property type="evidence" value="ECO:0007669"/>
    <property type="project" value="UniProtKB-EC"/>
</dbReference>
<dbReference type="EC" id="3.1.3.48" evidence="2"/>
<evidence type="ECO:0000259" key="6">
    <source>
        <dbReference type="PROSITE" id="PS50054"/>
    </source>
</evidence>
<feature type="domain" description="Tyrosine-protein phosphatase" evidence="6">
    <location>
        <begin position="386"/>
        <end position="537"/>
    </location>
</feature>
<feature type="domain" description="Tyrosine specific protein phosphatases" evidence="7">
    <location>
        <begin position="458"/>
        <end position="515"/>
    </location>
</feature>
<feature type="region of interest" description="Disordered" evidence="5">
    <location>
        <begin position="287"/>
        <end position="329"/>
    </location>
</feature>
<evidence type="ECO:0000256" key="5">
    <source>
        <dbReference type="SAM" id="MobiDB-lite"/>
    </source>
</evidence>
<keyword evidence="3" id="KW-0378">Hydrolase</keyword>
<dbReference type="SMART" id="SM00195">
    <property type="entry name" value="DSPc"/>
    <property type="match status" value="1"/>
</dbReference>
<dbReference type="InterPro" id="IPR036873">
    <property type="entry name" value="Rhodanese-like_dom_sf"/>
</dbReference>
<accession>A0AAF0E4U2</accession>
<comment type="similarity">
    <text evidence="1">Belongs to the protein-tyrosine phosphatase family. Non-receptor class dual specificity subfamily.</text>
</comment>
<evidence type="ECO:0000313" key="9">
    <source>
        <dbReference type="Proteomes" id="UP001220961"/>
    </source>
</evidence>
<dbReference type="SUPFAM" id="SSF52821">
    <property type="entry name" value="Rhodanese/Cell cycle control phosphatase"/>
    <property type="match status" value="1"/>
</dbReference>
<dbReference type="InterPro" id="IPR016130">
    <property type="entry name" value="Tyr_Pase_AS"/>
</dbReference>
<dbReference type="Proteomes" id="UP001220961">
    <property type="component" value="Chromosome 1"/>
</dbReference>
<name>A0AAF0E4U2_9BASI</name>
<evidence type="ECO:0000259" key="7">
    <source>
        <dbReference type="PROSITE" id="PS50056"/>
    </source>
</evidence>
<keyword evidence="4" id="KW-0904">Protein phosphatase</keyword>
<dbReference type="PROSITE" id="PS00383">
    <property type="entry name" value="TYR_PHOSPHATASE_1"/>
    <property type="match status" value="1"/>
</dbReference>
<keyword evidence="9" id="KW-1185">Reference proteome</keyword>
<organism evidence="8 9">
    <name type="scientific">Malassezia caprae</name>
    <dbReference type="NCBI Taxonomy" id="1381934"/>
    <lineage>
        <taxon>Eukaryota</taxon>
        <taxon>Fungi</taxon>
        <taxon>Dikarya</taxon>
        <taxon>Basidiomycota</taxon>
        <taxon>Ustilaginomycotina</taxon>
        <taxon>Malasseziomycetes</taxon>
        <taxon>Malasseziales</taxon>
        <taxon>Malasseziaceae</taxon>
        <taxon>Malassezia</taxon>
    </lineage>
</organism>
<evidence type="ECO:0000256" key="2">
    <source>
        <dbReference type="ARBA" id="ARBA00013064"/>
    </source>
</evidence>